<gene>
    <name evidence="4" type="ORF">B0A48_09205</name>
</gene>
<organism evidence="4 5">
    <name type="scientific">Cryoendolithus antarcticus</name>
    <dbReference type="NCBI Taxonomy" id="1507870"/>
    <lineage>
        <taxon>Eukaryota</taxon>
        <taxon>Fungi</taxon>
        <taxon>Dikarya</taxon>
        <taxon>Ascomycota</taxon>
        <taxon>Pezizomycotina</taxon>
        <taxon>Dothideomycetes</taxon>
        <taxon>Dothideomycetidae</taxon>
        <taxon>Cladosporiales</taxon>
        <taxon>Cladosporiaceae</taxon>
        <taxon>Cryoendolithus</taxon>
    </lineage>
</organism>
<keyword evidence="1" id="KW-0479">Metal-binding</keyword>
<evidence type="ECO:0000256" key="1">
    <source>
        <dbReference type="PROSITE-ProRule" id="PRU00042"/>
    </source>
</evidence>
<reference evidence="5" key="1">
    <citation type="submission" date="2017-03" db="EMBL/GenBank/DDBJ databases">
        <title>Genomes of endolithic fungi from Antarctica.</title>
        <authorList>
            <person name="Coleine C."/>
            <person name="Masonjones S."/>
            <person name="Stajich J.E."/>
        </authorList>
    </citation>
    <scope>NUCLEOTIDE SEQUENCE [LARGE SCALE GENOMIC DNA]</scope>
    <source>
        <strain evidence="5">CCFEE 5527</strain>
    </source>
</reference>
<proteinExistence type="predicted"/>
<dbReference type="SMART" id="SM00355">
    <property type="entry name" value="ZnF_C2H2"/>
    <property type="match status" value="1"/>
</dbReference>
<feature type="compositionally biased region" description="Basic and acidic residues" evidence="2">
    <location>
        <begin position="1"/>
        <end position="20"/>
    </location>
</feature>
<dbReference type="InParanoid" id="A0A1V8T1Z7"/>
<feature type="region of interest" description="Disordered" evidence="2">
    <location>
        <begin position="1"/>
        <end position="21"/>
    </location>
</feature>
<dbReference type="EMBL" id="NAJO01000019">
    <property type="protein sequence ID" value="OQO05436.1"/>
    <property type="molecule type" value="Genomic_DNA"/>
</dbReference>
<evidence type="ECO:0000313" key="5">
    <source>
        <dbReference type="Proteomes" id="UP000192596"/>
    </source>
</evidence>
<evidence type="ECO:0000313" key="4">
    <source>
        <dbReference type="EMBL" id="OQO05436.1"/>
    </source>
</evidence>
<protein>
    <recommendedName>
        <fullName evidence="3">C2H2-type domain-containing protein</fullName>
    </recommendedName>
</protein>
<dbReference type="InterPro" id="IPR013087">
    <property type="entry name" value="Znf_C2H2_type"/>
</dbReference>
<name>A0A1V8T1Z7_9PEZI</name>
<feature type="region of interest" description="Disordered" evidence="2">
    <location>
        <begin position="79"/>
        <end position="98"/>
    </location>
</feature>
<dbReference type="GO" id="GO:0008270">
    <property type="term" value="F:zinc ion binding"/>
    <property type="evidence" value="ECO:0007669"/>
    <property type="project" value="UniProtKB-KW"/>
</dbReference>
<accession>A0A1V8T1Z7</accession>
<comment type="caution">
    <text evidence="4">The sequence shown here is derived from an EMBL/GenBank/DDBJ whole genome shotgun (WGS) entry which is preliminary data.</text>
</comment>
<evidence type="ECO:0000259" key="3">
    <source>
        <dbReference type="PROSITE" id="PS50157"/>
    </source>
</evidence>
<feature type="domain" description="C2H2-type" evidence="3">
    <location>
        <begin position="203"/>
        <end position="231"/>
    </location>
</feature>
<dbReference type="PROSITE" id="PS50157">
    <property type="entry name" value="ZINC_FINGER_C2H2_2"/>
    <property type="match status" value="1"/>
</dbReference>
<sequence length="240" mass="26278">MANRGEHQRGYQREPQRAEADPAVLGQVGSRFDNPWSHGGPTYMSAPLLNAAHQYIGPTFVEQSLEQIVDGFDHHAVPPLRFRNGTPGSPPRTIDPQRLLRQRQVPSLQGHDMVGAQHSRALPNASIATAQSTLQARARASEAGRAPQQQRGGADFQTAAWPSYPVDANVAAIRGQYQQTQSIDSTVATASAILEGARTVRSFICDVCGRKCKDQQALRHHLSNVHDPTKKYKFKCPNSS</sequence>
<keyword evidence="5" id="KW-1185">Reference proteome</keyword>
<dbReference type="Proteomes" id="UP000192596">
    <property type="component" value="Unassembled WGS sequence"/>
</dbReference>
<keyword evidence="1" id="KW-0863">Zinc-finger</keyword>
<dbReference type="AlphaFoldDB" id="A0A1V8T1Z7"/>
<keyword evidence="1" id="KW-0862">Zinc</keyword>
<dbReference type="PROSITE" id="PS00028">
    <property type="entry name" value="ZINC_FINGER_C2H2_1"/>
    <property type="match status" value="1"/>
</dbReference>
<evidence type="ECO:0000256" key="2">
    <source>
        <dbReference type="SAM" id="MobiDB-lite"/>
    </source>
</evidence>